<dbReference type="Pfam" id="PF05705">
    <property type="entry name" value="DUF829"/>
    <property type="match status" value="1"/>
</dbReference>
<dbReference type="RefSeq" id="XP_030767790.1">
    <property type="nucleotide sequence ID" value="XM_030911930.1"/>
</dbReference>
<dbReference type="PANTHER" id="PTHR20908">
    <property type="entry name" value="LD15586P"/>
    <property type="match status" value="1"/>
</dbReference>
<dbReference type="KEGG" id="soy:115891477"/>
<dbReference type="Proteomes" id="UP000504635">
    <property type="component" value="Unplaced"/>
</dbReference>
<name>A0A6J2YY89_SITOR</name>
<keyword evidence="2 3" id="KW-0472">Membrane</keyword>
<organism evidence="1 2">
    <name type="scientific">Sitophilus oryzae</name>
    <name type="common">Rice weevil</name>
    <name type="synonym">Curculio oryzae</name>
    <dbReference type="NCBI Taxonomy" id="7048"/>
    <lineage>
        <taxon>Eukaryota</taxon>
        <taxon>Metazoa</taxon>
        <taxon>Ecdysozoa</taxon>
        <taxon>Arthropoda</taxon>
        <taxon>Hexapoda</taxon>
        <taxon>Insecta</taxon>
        <taxon>Pterygota</taxon>
        <taxon>Neoptera</taxon>
        <taxon>Endopterygota</taxon>
        <taxon>Coleoptera</taxon>
        <taxon>Polyphaga</taxon>
        <taxon>Cucujiformia</taxon>
        <taxon>Curculionidae</taxon>
        <taxon>Dryophthorinae</taxon>
        <taxon>Sitophilus</taxon>
    </lineage>
</organism>
<evidence type="ECO:0000313" key="2">
    <source>
        <dbReference type="RefSeq" id="XP_030767790.1"/>
    </source>
</evidence>
<evidence type="ECO:0000313" key="1">
    <source>
        <dbReference type="Proteomes" id="UP000504635"/>
    </source>
</evidence>
<dbReference type="RefSeq" id="XP_030767791.1">
    <property type="nucleotide sequence ID" value="XM_030911931.1"/>
</dbReference>
<proteinExistence type="predicted"/>
<dbReference type="OrthoDB" id="77878at2759"/>
<dbReference type="InterPro" id="IPR029058">
    <property type="entry name" value="AB_hydrolase_fold"/>
</dbReference>
<sequence>MALSQMSRCIRLGLQRLNQGNNIKNSQKVLLGFMIMPVRNISCLEVSKNMSILSHEKKNTSVTDFKLDQLQENPLVILLAWMMASKKHTLKYADIWIQKGFDVLTINVNPWQFLWPVKGTQVVAADILKFLEQNKTYSPLMLHGFSVGGYLWGEVMVQMAHNMDRYQHILDRIVGQVWDSAADVTEIHKGVPPAVFPKNKMMARALGKYMLYHLKTFDKVATRHYIRSSQMFHTTLVHAPALFLLSKTDTIGTESSNRRVKDNWESMGIPVDWKIFEKSPHVGHFRKYPKEYTNQLHSFLDTIDISKGKLKQKESEENVNKIKVKQ</sequence>
<dbReference type="SUPFAM" id="SSF53474">
    <property type="entry name" value="alpha/beta-Hydrolases"/>
    <property type="match status" value="1"/>
</dbReference>
<dbReference type="Gene3D" id="3.40.50.1820">
    <property type="entry name" value="alpha/beta hydrolase"/>
    <property type="match status" value="1"/>
</dbReference>
<gene>
    <name evidence="2 3" type="primary">LOC115891477</name>
</gene>
<dbReference type="AlphaFoldDB" id="A0A6J2YY89"/>
<keyword evidence="1" id="KW-1185">Reference proteome</keyword>
<dbReference type="GO" id="GO:0017171">
    <property type="term" value="F:serine hydrolase activity"/>
    <property type="evidence" value="ECO:0007669"/>
    <property type="project" value="TreeGrafter"/>
</dbReference>
<protein>
    <submittedName>
        <fullName evidence="2 3">Transmembrane protein 53 isoform X1</fullName>
    </submittedName>
</protein>
<dbReference type="InterPro" id="IPR008547">
    <property type="entry name" value="DUF829_TMEM53"/>
</dbReference>
<dbReference type="GeneID" id="115891477"/>
<dbReference type="PANTHER" id="PTHR20908:SF1">
    <property type="entry name" value="LD15586P"/>
    <property type="match status" value="1"/>
</dbReference>
<accession>A0A6J2YY89</accession>
<keyword evidence="2 3" id="KW-0812">Transmembrane</keyword>
<evidence type="ECO:0000313" key="3">
    <source>
        <dbReference type="RefSeq" id="XP_030767791.1"/>
    </source>
</evidence>
<reference evidence="2 3" key="1">
    <citation type="submission" date="2025-04" db="UniProtKB">
        <authorList>
            <consortium name="RefSeq"/>
        </authorList>
    </citation>
    <scope>IDENTIFICATION</scope>
    <source>
        <tissue evidence="2 3">Gonads</tissue>
    </source>
</reference>